<dbReference type="Proteomes" id="UP000244240">
    <property type="component" value="Unassembled WGS sequence"/>
</dbReference>
<dbReference type="PANTHER" id="PTHR30146">
    <property type="entry name" value="LACI-RELATED TRANSCRIPTIONAL REPRESSOR"/>
    <property type="match status" value="1"/>
</dbReference>
<dbReference type="InterPro" id="IPR046335">
    <property type="entry name" value="LacI/GalR-like_sensor"/>
</dbReference>
<comment type="caution">
    <text evidence="5">The sequence shown here is derived from an EMBL/GenBank/DDBJ whole genome shotgun (WGS) entry which is preliminary data.</text>
</comment>
<dbReference type="Gene3D" id="3.40.50.2300">
    <property type="match status" value="2"/>
</dbReference>
<evidence type="ECO:0000313" key="5">
    <source>
        <dbReference type="EMBL" id="PTX49151.1"/>
    </source>
</evidence>
<evidence type="ECO:0000256" key="2">
    <source>
        <dbReference type="ARBA" id="ARBA00023125"/>
    </source>
</evidence>
<reference evidence="5 6" key="1">
    <citation type="submission" date="2018-04" db="EMBL/GenBank/DDBJ databases">
        <title>Genomic Encyclopedia of Archaeal and Bacterial Type Strains, Phase II (KMG-II): from individual species to whole genera.</title>
        <authorList>
            <person name="Goeker M."/>
        </authorList>
    </citation>
    <scope>NUCLEOTIDE SEQUENCE [LARGE SCALE GENOMIC DNA]</scope>
    <source>
        <strain evidence="5 6">DSM 45787</strain>
    </source>
</reference>
<sequence length="341" mass="37752">MTVTIRDVAKRAGVSIATVSRVLNQSKPVSEELRNRILQAVEETGYLPNAVARSMIRKQTGLIGVIIPEISNPYFSGLVQGIETVAKQNQYYLMLAVSEKEPGRERELLRIYQARQMDGIILASARLDPELRQALEKLAVPYVVIGQRLTGLNAPCAVLDNRRAAFEAVSHLIRMGHREIGMVSGPMWDLASGKERYQGFRDALEEAGLPFRTEWVTEREGFHLHDGYEGMKVILGAPERPTAVFCACDRMAVGALRRLEERGIPVPEEMALVGFDDEELASIVKPRLTTVRHSPFDMGLKAAGLLMEILKGLPLTDGTCALVKHDLVIRESSSLSLSPRP</sequence>
<dbReference type="SUPFAM" id="SSF47413">
    <property type="entry name" value="lambda repressor-like DNA-binding domains"/>
    <property type="match status" value="1"/>
</dbReference>
<dbReference type="PANTHER" id="PTHR30146:SF109">
    <property type="entry name" value="HTH-TYPE TRANSCRIPTIONAL REGULATOR GALS"/>
    <property type="match status" value="1"/>
</dbReference>
<dbReference type="SUPFAM" id="SSF53822">
    <property type="entry name" value="Periplasmic binding protein-like I"/>
    <property type="match status" value="1"/>
</dbReference>
<evidence type="ECO:0000313" key="6">
    <source>
        <dbReference type="Proteomes" id="UP000244240"/>
    </source>
</evidence>
<dbReference type="RefSeq" id="WP_108026542.1">
    <property type="nucleotide sequence ID" value="NZ_QBKR01000042.1"/>
</dbReference>
<protein>
    <submittedName>
        <fullName evidence="5">LacI family transcriptional regulator</fullName>
    </submittedName>
</protein>
<evidence type="ECO:0000256" key="3">
    <source>
        <dbReference type="ARBA" id="ARBA00023163"/>
    </source>
</evidence>
<dbReference type="PRINTS" id="PR00036">
    <property type="entry name" value="HTHLACI"/>
</dbReference>
<dbReference type="GO" id="GO:0000976">
    <property type="term" value="F:transcription cis-regulatory region binding"/>
    <property type="evidence" value="ECO:0007669"/>
    <property type="project" value="TreeGrafter"/>
</dbReference>
<dbReference type="Gene3D" id="1.10.260.40">
    <property type="entry name" value="lambda repressor-like DNA-binding domains"/>
    <property type="match status" value="1"/>
</dbReference>
<keyword evidence="1" id="KW-0805">Transcription regulation</keyword>
<organism evidence="5 6">
    <name type="scientific">Melghirimyces profundicolus</name>
    <dbReference type="NCBI Taxonomy" id="1242148"/>
    <lineage>
        <taxon>Bacteria</taxon>
        <taxon>Bacillati</taxon>
        <taxon>Bacillota</taxon>
        <taxon>Bacilli</taxon>
        <taxon>Bacillales</taxon>
        <taxon>Thermoactinomycetaceae</taxon>
        <taxon>Melghirimyces</taxon>
    </lineage>
</organism>
<dbReference type="GO" id="GO:0003700">
    <property type="term" value="F:DNA-binding transcription factor activity"/>
    <property type="evidence" value="ECO:0007669"/>
    <property type="project" value="TreeGrafter"/>
</dbReference>
<dbReference type="PROSITE" id="PS00356">
    <property type="entry name" value="HTH_LACI_1"/>
    <property type="match status" value="1"/>
</dbReference>
<evidence type="ECO:0000256" key="1">
    <source>
        <dbReference type="ARBA" id="ARBA00023015"/>
    </source>
</evidence>
<keyword evidence="6" id="KW-1185">Reference proteome</keyword>
<feature type="domain" description="HTH lacI-type" evidence="4">
    <location>
        <begin position="3"/>
        <end position="57"/>
    </location>
</feature>
<dbReference type="Pfam" id="PF13377">
    <property type="entry name" value="Peripla_BP_3"/>
    <property type="match status" value="1"/>
</dbReference>
<proteinExistence type="predicted"/>
<dbReference type="Pfam" id="PF00356">
    <property type="entry name" value="LacI"/>
    <property type="match status" value="1"/>
</dbReference>
<evidence type="ECO:0000259" key="4">
    <source>
        <dbReference type="PROSITE" id="PS50932"/>
    </source>
</evidence>
<gene>
    <name evidence="5" type="ORF">C8P63_1428</name>
</gene>
<dbReference type="CDD" id="cd06267">
    <property type="entry name" value="PBP1_LacI_sugar_binding-like"/>
    <property type="match status" value="1"/>
</dbReference>
<dbReference type="AlphaFoldDB" id="A0A2T6AZB2"/>
<accession>A0A2T6AZB2</accession>
<keyword evidence="3" id="KW-0804">Transcription</keyword>
<dbReference type="InterPro" id="IPR010982">
    <property type="entry name" value="Lambda_DNA-bd_dom_sf"/>
</dbReference>
<name>A0A2T6AZB2_9BACL</name>
<keyword evidence="2" id="KW-0238">DNA-binding</keyword>
<dbReference type="InterPro" id="IPR028082">
    <property type="entry name" value="Peripla_BP_I"/>
</dbReference>
<dbReference type="SMART" id="SM00354">
    <property type="entry name" value="HTH_LACI"/>
    <property type="match status" value="1"/>
</dbReference>
<dbReference type="EMBL" id="QBKR01000042">
    <property type="protein sequence ID" value="PTX49151.1"/>
    <property type="molecule type" value="Genomic_DNA"/>
</dbReference>
<dbReference type="InterPro" id="IPR000843">
    <property type="entry name" value="HTH_LacI"/>
</dbReference>
<dbReference type="PROSITE" id="PS50932">
    <property type="entry name" value="HTH_LACI_2"/>
    <property type="match status" value="1"/>
</dbReference>
<dbReference type="OrthoDB" id="9796186at2"/>
<dbReference type="CDD" id="cd01392">
    <property type="entry name" value="HTH_LacI"/>
    <property type="match status" value="1"/>
</dbReference>